<protein>
    <recommendedName>
        <fullName evidence="4">Flp pilus assembly protein TadG</fullName>
    </recommendedName>
</protein>
<keyword evidence="1" id="KW-1133">Transmembrane helix</keyword>
<dbReference type="Proteomes" id="UP000597886">
    <property type="component" value="Unassembled WGS sequence"/>
</dbReference>
<gene>
    <name evidence="2" type="ORF">GS634_05560</name>
</gene>
<evidence type="ECO:0008006" key="4">
    <source>
        <dbReference type="Google" id="ProtNLM"/>
    </source>
</evidence>
<reference evidence="2" key="1">
    <citation type="submission" date="2019-12" db="EMBL/GenBank/DDBJ databases">
        <title>Ruegeria JWLKs population differentiation of coral mucus and skeleton niches.</title>
        <authorList>
            <person name="Luo D."/>
        </authorList>
    </citation>
    <scope>NUCLEOTIDE SEQUENCE</scope>
    <source>
        <strain evidence="2">HKCCD6181</strain>
    </source>
</reference>
<dbReference type="EMBL" id="WVRA01000001">
    <property type="protein sequence ID" value="NOE17589.1"/>
    <property type="molecule type" value="Genomic_DNA"/>
</dbReference>
<evidence type="ECO:0000313" key="2">
    <source>
        <dbReference type="EMBL" id="NOE17589.1"/>
    </source>
</evidence>
<keyword evidence="1" id="KW-0812">Transmembrane</keyword>
<organism evidence="2 3">
    <name type="scientific">Ruegeria atlantica</name>
    <dbReference type="NCBI Taxonomy" id="81569"/>
    <lineage>
        <taxon>Bacteria</taxon>
        <taxon>Pseudomonadati</taxon>
        <taxon>Pseudomonadota</taxon>
        <taxon>Alphaproteobacteria</taxon>
        <taxon>Rhodobacterales</taxon>
        <taxon>Roseobacteraceae</taxon>
        <taxon>Ruegeria</taxon>
    </lineage>
</organism>
<comment type="caution">
    <text evidence="2">The sequence shown here is derived from an EMBL/GenBank/DDBJ whole genome shotgun (WGS) entry which is preliminary data.</text>
</comment>
<sequence length="199" mass="23004">MFVFRNVKNRIKAFKQDESGILTVEAIMIFPLLLWTITFTFTAFEGFRQSASNLKAAYTVSDLISRESAAVTDVYIDSLHELMGEMVNNRSEVRMRVSLIRFDENDNRHYVDWSTVRGYDTEWNDNNIQEIETRLPPMPDQDTVILVETSNEYIPQFKPGWDLATGINFQNFIFTRPRFSTKVACNLVRPPVVCVDNSA</sequence>
<accession>A0AA91BYU3</accession>
<name>A0AA91BYU3_9RHOB</name>
<feature type="transmembrane region" description="Helical" evidence="1">
    <location>
        <begin position="21"/>
        <end position="44"/>
    </location>
</feature>
<evidence type="ECO:0000256" key="1">
    <source>
        <dbReference type="SAM" id="Phobius"/>
    </source>
</evidence>
<proteinExistence type="predicted"/>
<evidence type="ECO:0000313" key="3">
    <source>
        <dbReference type="Proteomes" id="UP000597886"/>
    </source>
</evidence>
<keyword evidence="1" id="KW-0472">Membrane</keyword>
<dbReference type="RefSeq" id="WP_171328880.1">
    <property type="nucleotide sequence ID" value="NZ_WVRA01000001.1"/>
</dbReference>
<dbReference type="AlphaFoldDB" id="A0AA91BYU3"/>